<dbReference type="InterPro" id="IPR029045">
    <property type="entry name" value="ClpP/crotonase-like_dom_sf"/>
</dbReference>
<sequence>MENRGTATSPERADRTDPDVLLLRIDGRRPISAEVVSTVNGVCDAAEDSTGRARVVVEVSGSPEGRWPEGLTVATVSKWERALRRLERLPAPTVAVAHGDCGGIALDTLLATDYRIATGAVRLVVPVDAGATWPGMAVYRLAQRGAGASAIRRAVLFGTPVELAEALELQLLDEVSADPVSAHALAATRAGAVSGTELAIRRQLLDDAVTTGFDEALGVHLAACDRALRRAAVGAAS</sequence>
<accession>A0ABY7QD35</accession>
<dbReference type="RefSeq" id="WP_270149260.1">
    <property type="nucleotide sequence ID" value="NZ_CP115450.1"/>
</dbReference>
<reference evidence="2" key="1">
    <citation type="submission" date="2022-12" db="EMBL/GenBank/DDBJ databases">
        <authorList>
            <person name="Mo P."/>
        </authorList>
    </citation>
    <scope>NUCLEOTIDE SEQUENCE [LARGE SCALE GENOMIC DNA]</scope>
    <source>
        <strain evidence="2">HUAS 3-15</strain>
    </source>
</reference>
<dbReference type="InterPro" id="IPR053545">
    <property type="entry name" value="Enoyl-CoA_hydratase-like"/>
</dbReference>
<name>A0ABY7QD35_9ACTN</name>
<gene>
    <name evidence="1" type="ORF">O1G21_34430</name>
</gene>
<organism evidence="1 2">
    <name type="scientific">Kitasatospora cathayae</name>
    <dbReference type="NCBI Taxonomy" id="3004092"/>
    <lineage>
        <taxon>Bacteria</taxon>
        <taxon>Bacillati</taxon>
        <taxon>Actinomycetota</taxon>
        <taxon>Actinomycetes</taxon>
        <taxon>Kitasatosporales</taxon>
        <taxon>Streptomycetaceae</taxon>
        <taxon>Kitasatospora</taxon>
    </lineage>
</organism>
<dbReference type="Proteomes" id="UP001212821">
    <property type="component" value="Chromosome"/>
</dbReference>
<dbReference type="EMBL" id="CP115450">
    <property type="protein sequence ID" value="WBP90461.1"/>
    <property type="molecule type" value="Genomic_DNA"/>
</dbReference>
<protein>
    <submittedName>
        <fullName evidence="1">Enoyl-CoA hydratase-related protein</fullName>
    </submittedName>
</protein>
<evidence type="ECO:0000313" key="2">
    <source>
        <dbReference type="Proteomes" id="UP001212821"/>
    </source>
</evidence>
<evidence type="ECO:0000313" key="1">
    <source>
        <dbReference type="EMBL" id="WBP90461.1"/>
    </source>
</evidence>
<keyword evidence="2" id="KW-1185">Reference proteome</keyword>
<dbReference type="SUPFAM" id="SSF52096">
    <property type="entry name" value="ClpP/crotonase"/>
    <property type="match status" value="1"/>
</dbReference>
<dbReference type="NCBIfam" id="NF042431">
    <property type="entry name" value="EnCoAhydt_DpgB"/>
    <property type="match status" value="1"/>
</dbReference>
<proteinExistence type="predicted"/>
<dbReference type="Gene3D" id="3.90.226.10">
    <property type="entry name" value="2-enoyl-CoA Hydratase, Chain A, domain 1"/>
    <property type="match status" value="1"/>
</dbReference>